<gene>
    <name evidence="1" type="ORF">HCT48_08045</name>
</gene>
<dbReference type="InterPro" id="IPR050490">
    <property type="entry name" value="Bact_solute-bd_prot1"/>
</dbReference>
<evidence type="ECO:0000313" key="2">
    <source>
        <dbReference type="Proteomes" id="UP000778951"/>
    </source>
</evidence>
<dbReference type="PANTHER" id="PTHR43649:SF12">
    <property type="entry name" value="DIACETYLCHITOBIOSE BINDING PROTEIN DASA"/>
    <property type="match status" value="1"/>
</dbReference>
<reference evidence="1" key="1">
    <citation type="submission" date="2020-03" db="EMBL/GenBank/DDBJ databases">
        <title>Spirochaetal bacteria isolated from arthropods constitute a novel genus Entomospira genus novum within the order Spirochaetales.</title>
        <authorList>
            <person name="Grana-Miraglia L."/>
            <person name="Sikutova S."/>
            <person name="Fingerle V."/>
            <person name="Sing A."/>
            <person name="Castillo-Ramirez S."/>
            <person name="Margos G."/>
            <person name="Rudolf I."/>
        </authorList>
    </citation>
    <scope>NUCLEOTIDE SEQUENCE</scope>
    <source>
        <strain evidence="1">BR149</strain>
    </source>
</reference>
<sequence length="533" mass="60696">MKKVWMLALIALSVISCQKGEQASKELPPSRFSVNPNEPSYKLQDTEATIVWYVNFPWFGERKGEDYASHKIKLDTKTTLHLISGDDDRLNQMIAAGQLPDIITLDKINFAVQDAHRWAVPLNQLADAYDPYFYQVAKPDSLAWYTNDAGDVYGYPSMSNSYADFTDPDSQMVGEHGFLVRRDIYSAIGSPSMRTPEGFLQALRDAKALQPNIVPLAIYRLRDGGAAVDAIMNFLAIPQIKDGAYHERLFDEEYLIWLDVLRQAYQEGLIIDDNFAYVEDDFVDGLNQGRFFSLLTTALPAMSAPIARNAQRNPNQSYIAIDGPANRNMDDPAFFTEQTGISGWTLTMVTQHAKDKERAIQLITYLLSPEGHFTTTLGVEGESYYRDEAGVYRFTEEYATWRAEDIDGFTRETQLGEFWMIADPSFKLRYTDTQMPEMKQIFGWTQGKFRPEFAIEMSDPDPRSAEARTMKAYQENHRIDTIVRMIRSPSKEAMLQELEALKVVYQSADIQRAFAVKNEKIQANLAKLARFGY</sequence>
<dbReference type="EMBL" id="JAATLM010000002">
    <property type="protein sequence ID" value="NIZ70157.1"/>
    <property type="molecule type" value="Genomic_DNA"/>
</dbReference>
<dbReference type="Proteomes" id="UP000778951">
    <property type="component" value="Unassembled WGS sequence"/>
</dbReference>
<dbReference type="Gene3D" id="3.40.190.10">
    <property type="entry name" value="Periplasmic binding protein-like II"/>
    <property type="match status" value="2"/>
</dbReference>
<name>A0A968GJF9_9SPIO</name>
<evidence type="ECO:0000313" key="1">
    <source>
        <dbReference type="EMBL" id="NIZ70157.1"/>
    </source>
</evidence>
<organism evidence="1 2">
    <name type="scientific">Entomospira culicis</name>
    <dbReference type="NCBI Taxonomy" id="2719989"/>
    <lineage>
        <taxon>Bacteria</taxon>
        <taxon>Pseudomonadati</taxon>
        <taxon>Spirochaetota</taxon>
        <taxon>Spirochaetia</taxon>
        <taxon>Spirochaetales</taxon>
        <taxon>Spirochaetaceae</taxon>
        <taxon>Entomospira</taxon>
    </lineage>
</organism>
<dbReference type="PANTHER" id="PTHR43649">
    <property type="entry name" value="ARABINOSE-BINDING PROTEIN-RELATED"/>
    <property type="match status" value="1"/>
</dbReference>
<dbReference type="RefSeq" id="WP_167696434.1">
    <property type="nucleotide sequence ID" value="NZ_CP118182.1"/>
</dbReference>
<dbReference type="SUPFAM" id="SSF53850">
    <property type="entry name" value="Periplasmic binding protein-like II"/>
    <property type="match status" value="1"/>
</dbReference>
<dbReference type="PROSITE" id="PS51257">
    <property type="entry name" value="PROKAR_LIPOPROTEIN"/>
    <property type="match status" value="1"/>
</dbReference>
<protein>
    <submittedName>
        <fullName evidence="1">Extracellular solute-binding protein</fullName>
    </submittedName>
</protein>
<accession>A0A968GJF9</accession>
<dbReference type="AlphaFoldDB" id="A0A968GJF9"/>
<keyword evidence="2" id="KW-1185">Reference proteome</keyword>
<comment type="caution">
    <text evidence="1">The sequence shown here is derived from an EMBL/GenBank/DDBJ whole genome shotgun (WGS) entry which is preliminary data.</text>
</comment>
<proteinExistence type="predicted"/>